<dbReference type="AlphaFoldDB" id="A0A6A5FW94"/>
<feature type="chain" id="PRO_5025466803" evidence="1">
    <location>
        <begin position="19"/>
        <end position="75"/>
    </location>
</feature>
<organism evidence="2 3">
    <name type="scientific">Caenorhabditis remanei</name>
    <name type="common">Caenorhabditis vulgaris</name>
    <dbReference type="NCBI Taxonomy" id="31234"/>
    <lineage>
        <taxon>Eukaryota</taxon>
        <taxon>Metazoa</taxon>
        <taxon>Ecdysozoa</taxon>
        <taxon>Nematoda</taxon>
        <taxon>Chromadorea</taxon>
        <taxon>Rhabditida</taxon>
        <taxon>Rhabditina</taxon>
        <taxon>Rhabditomorpha</taxon>
        <taxon>Rhabditoidea</taxon>
        <taxon>Rhabditidae</taxon>
        <taxon>Peloderinae</taxon>
        <taxon>Caenorhabditis</taxon>
    </lineage>
</organism>
<gene>
    <name evidence="2" type="ORF">GCK72_023234</name>
</gene>
<dbReference type="GeneID" id="78777651"/>
<proteinExistence type="predicted"/>
<sequence>MSIYIWVSLATLLVPGLAVDDIVDDGEDAPRPESLPSKEYDDVGSGLLALTETMQSSRCDWSISHTLNESLSIVS</sequence>
<feature type="signal peptide" evidence="1">
    <location>
        <begin position="1"/>
        <end position="18"/>
    </location>
</feature>
<dbReference type="KEGG" id="crq:GCK72_023234"/>
<evidence type="ECO:0000313" key="3">
    <source>
        <dbReference type="Proteomes" id="UP000483820"/>
    </source>
</evidence>
<comment type="caution">
    <text evidence="2">The sequence shown here is derived from an EMBL/GenBank/DDBJ whole genome shotgun (WGS) entry which is preliminary data.</text>
</comment>
<evidence type="ECO:0000256" key="1">
    <source>
        <dbReference type="SAM" id="SignalP"/>
    </source>
</evidence>
<dbReference type="CTD" id="78777651"/>
<dbReference type="Proteomes" id="UP000483820">
    <property type="component" value="Chromosome X"/>
</dbReference>
<accession>A0A6A5FW94</accession>
<name>A0A6A5FW94_CAERE</name>
<keyword evidence="1" id="KW-0732">Signal</keyword>
<dbReference type="RefSeq" id="XP_053578864.1">
    <property type="nucleotide sequence ID" value="XM_053735298.1"/>
</dbReference>
<dbReference type="EMBL" id="WUAV01000006">
    <property type="protein sequence ID" value="KAF1746777.1"/>
    <property type="molecule type" value="Genomic_DNA"/>
</dbReference>
<evidence type="ECO:0000313" key="2">
    <source>
        <dbReference type="EMBL" id="KAF1746777.1"/>
    </source>
</evidence>
<reference evidence="2 3" key="1">
    <citation type="submission" date="2019-12" db="EMBL/GenBank/DDBJ databases">
        <title>Chromosome-level assembly of the Caenorhabditis remanei genome.</title>
        <authorList>
            <person name="Teterina A.A."/>
            <person name="Willis J.H."/>
            <person name="Phillips P.C."/>
        </authorList>
    </citation>
    <scope>NUCLEOTIDE SEQUENCE [LARGE SCALE GENOMIC DNA]</scope>
    <source>
        <strain evidence="2 3">PX506</strain>
        <tissue evidence="2">Whole organism</tissue>
    </source>
</reference>
<protein>
    <submittedName>
        <fullName evidence="2">Uncharacterized protein</fullName>
    </submittedName>
</protein>